<dbReference type="Gene3D" id="3.30.160.60">
    <property type="entry name" value="Classic Zinc Finger"/>
    <property type="match status" value="4"/>
</dbReference>
<comment type="caution">
    <text evidence="10">The sequence shown here is derived from an EMBL/GenBank/DDBJ whole genome shotgun (WGS) entry which is preliminary data.</text>
</comment>
<dbReference type="STRING" id="7375.A0A0L0CK19"/>
<keyword evidence="2" id="KW-0479">Metal-binding</keyword>
<dbReference type="SMART" id="SM00355">
    <property type="entry name" value="ZnF_C2H2"/>
    <property type="match status" value="7"/>
</dbReference>
<dbReference type="Proteomes" id="UP000037069">
    <property type="component" value="Unassembled WGS sequence"/>
</dbReference>
<dbReference type="OrthoDB" id="6077919at2759"/>
<dbReference type="EMBL" id="JRES01000378">
    <property type="protein sequence ID" value="KNC31819.1"/>
    <property type="molecule type" value="Genomic_DNA"/>
</dbReference>
<dbReference type="Pfam" id="PF00096">
    <property type="entry name" value="zf-C2H2"/>
    <property type="match status" value="4"/>
</dbReference>
<evidence type="ECO:0000313" key="11">
    <source>
        <dbReference type="Proteomes" id="UP000037069"/>
    </source>
</evidence>
<feature type="domain" description="C2H2-type" evidence="9">
    <location>
        <begin position="272"/>
        <end position="299"/>
    </location>
</feature>
<feature type="compositionally biased region" description="Low complexity" evidence="8">
    <location>
        <begin position="298"/>
        <end position="312"/>
    </location>
</feature>
<organism evidence="10 11">
    <name type="scientific">Lucilia cuprina</name>
    <name type="common">Green bottle fly</name>
    <name type="synonym">Australian sheep blowfly</name>
    <dbReference type="NCBI Taxonomy" id="7375"/>
    <lineage>
        <taxon>Eukaryota</taxon>
        <taxon>Metazoa</taxon>
        <taxon>Ecdysozoa</taxon>
        <taxon>Arthropoda</taxon>
        <taxon>Hexapoda</taxon>
        <taxon>Insecta</taxon>
        <taxon>Pterygota</taxon>
        <taxon>Neoptera</taxon>
        <taxon>Endopterygota</taxon>
        <taxon>Diptera</taxon>
        <taxon>Brachycera</taxon>
        <taxon>Muscomorpha</taxon>
        <taxon>Oestroidea</taxon>
        <taxon>Calliphoridae</taxon>
        <taxon>Luciliinae</taxon>
        <taxon>Lucilia</taxon>
    </lineage>
</organism>
<evidence type="ECO:0000256" key="8">
    <source>
        <dbReference type="SAM" id="MobiDB-lite"/>
    </source>
</evidence>
<gene>
    <name evidence="10" type="ORF">FF38_12418</name>
</gene>
<evidence type="ECO:0000256" key="6">
    <source>
        <dbReference type="ARBA" id="ARBA00023242"/>
    </source>
</evidence>
<keyword evidence="11" id="KW-1185">Reference proteome</keyword>
<dbReference type="PANTHER" id="PTHR24394">
    <property type="entry name" value="ZINC FINGER PROTEIN"/>
    <property type="match status" value="1"/>
</dbReference>
<dbReference type="AlphaFoldDB" id="A0A0L0CK19"/>
<accession>A0A0L0CK19</accession>
<dbReference type="InterPro" id="IPR036236">
    <property type="entry name" value="Znf_C2H2_sf"/>
</dbReference>
<protein>
    <submittedName>
        <fullName evidence="10">Serendipity locus protein delta</fullName>
    </submittedName>
</protein>
<dbReference type="InterPro" id="IPR013087">
    <property type="entry name" value="Znf_C2H2_type"/>
</dbReference>
<reference evidence="10 11" key="1">
    <citation type="journal article" date="2015" name="Nat. Commun.">
        <title>Lucilia cuprina genome unlocks parasitic fly biology to underpin future interventions.</title>
        <authorList>
            <person name="Anstead C.A."/>
            <person name="Korhonen P.K."/>
            <person name="Young N.D."/>
            <person name="Hall R.S."/>
            <person name="Jex A.R."/>
            <person name="Murali S.C."/>
            <person name="Hughes D.S."/>
            <person name="Lee S.F."/>
            <person name="Perry T."/>
            <person name="Stroehlein A.J."/>
            <person name="Ansell B.R."/>
            <person name="Breugelmans B."/>
            <person name="Hofmann A."/>
            <person name="Qu J."/>
            <person name="Dugan S."/>
            <person name="Lee S.L."/>
            <person name="Chao H."/>
            <person name="Dinh H."/>
            <person name="Han Y."/>
            <person name="Doddapaneni H.V."/>
            <person name="Worley K.C."/>
            <person name="Muzny D.M."/>
            <person name="Ioannidis P."/>
            <person name="Waterhouse R.M."/>
            <person name="Zdobnov E.M."/>
            <person name="James P.J."/>
            <person name="Bagnall N.H."/>
            <person name="Kotze A.C."/>
            <person name="Gibbs R.A."/>
            <person name="Richards S."/>
            <person name="Batterham P."/>
            <person name="Gasser R.B."/>
        </authorList>
    </citation>
    <scope>NUCLEOTIDE SEQUENCE [LARGE SCALE GENOMIC DNA]</scope>
    <source>
        <strain evidence="10 11">LS</strain>
        <tissue evidence="10">Full body</tissue>
    </source>
</reference>
<dbReference type="PROSITE" id="PS50157">
    <property type="entry name" value="ZINC_FINGER_C2H2_2"/>
    <property type="match status" value="5"/>
</dbReference>
<comment type="subcellular location">
    <subcellularLocation>
        <location evidence="1">Nucleus</location>
    </subcellularLocation>
</comment>
<proteinExistence type="predicted"/>
<dbReference type="PANTHER" id="PTHR24394:SF29">
    <property type="entry name" value="MYONEURIN"/>
    <property type="match status" value="1"/>
</dbReference>
<evidence type="ECO:0000256" key="4">
    <source>
        <dbReference type="ARBA" id="ARBA00022771"/>
    </source>
</evidence>
<evidence type="ECO:0000256" key="1">
    <source>
        <dbReference type="ARBA" id="ARBA00004123"/>
    </source>
</evidence>
<keyword evidence="5" id="KW-0862">Zinc</keyword>
<dbReference type="OMA" id="HINEDHS"/>
<sequence>MSDYDDLMLNLLSSQKRLTVLLRNALMEKPEEESEEPSTPVEDVNEQSMDIELEFEDDEEEEDPNLVDAFNPNLDTKEELIEIDDDVIIEEETVDNQKLNPGINNPKIGSSSNLTQVSENSEAKRKRNSLECVICGVILKSKFLLQNHMSECHNVKQFTCKICGVSRKDEEYLELHMNIHEGKTENECRYCPKRFTRPVNTLRHMRIHWDKKKFQCEKCGERFSLDNMLYNHRLRHEAEENPLICAICNQSFKSRKTYTHHLLIHQENRPRHHCHLCPKSFTERYTLKMHLKTHWGDKSSASPSSTIVSSKASPDEKETDNEETIGILVENDSYDGDNTCVICNKKYDAKEGLEQHLQDVHDVILK</sequence>
<keyword evidence="4 7" id="KW-0863">Zinc-finger</keyword>
<evidence type="ECO:0000256" key="7">
    <source>
        <dbReference type="PROSITE-ProRule" id="PRU00042"/>
    </source>
</evidence>
<feature type="domain" description="C2H2-type" evidence="9">
    <location>
        <begin position="186"/>
        <end position="213"/>
    </location>
</feature>
<dbReference type="GO" id="GO:0005634">
    <property type="term" value="C:nucleus"/>
    <property type="evidence" value="ECO:0007669"/>
    <property type="project" value="UniProtKB-SubCell"/>
</dbReference>
<keyword evidence="6" id="KW-0539">Nucleus</keyword>
<dbReference type="PROSITE" id="PS00028">
    <property type="entry name" value="ZINC_FINGER_C2H2_1"/>
    <property type="match status" value="6"/>
</dbReference>
<dbReference type="SUPFAM" id="SSF57667">
    <property type="entry name" value="beta-beta-alpha zinc fingers"/>
    <property type="match status" value="4"/>
</dbReference>
<evidence type="ECO:0000256" key="3">
    <source>
        <dbReference type="ARBA" id="ARBA00022737"/>
    </source>
</evidence>
<dbReference type="GO" id="GO:0008270">
    <property type="term" value="F:zinc ion binding"/>
    <property type="evidence" value="ECO:0007669"/>
    <property type="project" value="UniProtKB-KW"/>
</dbReference>
<evidence type="ECO:0000256" key="2">
    <source>
        <dbReference type="ARBA" id="ARBA00022723"/>
    </source>
</evidence>
<feature type="region of interest" description="Disordered" evidence="8">
    <location>
        <begin position="295"/>
        <end position="322"/>
    </location>
</feature>
<feature type="domain" description="C2H2-type" evidence="9">
    <location>
        <begin position="158"/>
        <end position="185"/>
    </location>
</feature>
<evidence type="ECO:0000259" key="9">
    <source>
        <dbReference type="PROSITE" id="PS50157"/>
    </source>
</evidence>
<evidence type="ECO:0000256" key="5">
    <source>
        <dbReference type="ARBA" id="ARBA00022833"/>
    </source>
</evidence>
<feature type="region of interest" description="Disordered" evidence="8">
    <location>
        <begin position="27"/>
        <end position="47"/>
    </location>
</feature>
<name>A0A0L0CK19_LUCCU</name>
<feature type="domain" description="C2H2-type" evidence="9">
    <location>
        <begin position="243"/>
        <end position="270"/>
    </location>
</feature>
<evidence type="ECO:0000313" key="10">
    <source>
        <dbReference type="EMBL" id="KNC31819.1"/>
    </source>
</evidence>
<keyword evidence="3" id="KW-0677">Repeat</keyword>
<dbReference type="GO" id="GO:0000981">
    <property type="term" value="F:DNA-binding transcription factor activity, RNA polymerase II-specific"/>
    <property type="evidence" value="ECO:0007669"/>
    <property type="project" value="TreeGrafter"/>
</dbReference>
<feature type="domain" description="C2H2-type" evidence="9">
    <location>
        <begin position="214"/>
        <end position="241"/>
    </location>
</feature>